<dbReference type="Proteomes" id="UP000502179">
    <property type="component" value="Chromosome"/>
</dbReference>
<dbReference type="PANTHER" id="PTHR30309:SF0">
    <property type="entry name" value="GLYCEROL-3-PHOSPHATE ACYLTRANSFERASE-RELATED"/>
    <property type="match status" value="1"/>
</dbReference>
<comment type="subunit">
    <text evidence="10">Probably interacts with PlsX.</text>
</comment>
<evidence type="ECO:0000256" key="3">
    <source>
        <dbReference type="ARBA" id="ARBA00022679"/>
    </source>
</evidence>
<keyword evidence="8 10" id="KW-0594">Phospholipid biosynthesis</keyword>
<evidence type="ECO:0000256" key="7">
    <source>
        <dbReference type="ARBA" id="ARBA00023136"/>
    </source>
</evidence>
<keyword evidence="7 10" id="KW-0472">Membrane</keyword>
<sequence>MIESLWSPRVLVIILAAYLLGAVPFGLLIGFLRGKDIRQMGSGNIGATNVARCVGKTWGVITLVLDVAKAALPVYLASRLAPEALREVLPALAGLAAFLGHLYPVYLGFRGGKGVATAVGVYLFLCPVALAINVIIFVAVVAKSGYVSLGSLLTSLLMPALVWFTCHSLSVTLLASVMALLIWWRHRENIARLLRGEEKSWRGARE</sequence>
<feature type="transmembrane region" description="Helical" evidence="10">
    <location>
        <begin position="88"/>
        <end position="109"/>
    </location>
</feature>
<feature type="transmembrane region" description="Helical" evidence="10">
    <location>
        <begin position="162"/>
        <end position="184"/>
    </location>
</feature>
<proteinExistence type="inferred from homology"/>
<evidence type="ECO:0000256" key="1">
    <source>
        <dbReference type="ARBA" id="ARBA00022475"/>
    </source>
</evidence>
<organism evidence="11 12">
    <name type="scientific">Thermosulfuriphilus ammonigenes</name>
    <dbReference type="NCBI Taxonomy" id="1936021"/>
    <lineage>
        <taxon>Bacteria</taxon>
        <taxon>Pseudomonadati</taxon>
        <taxon>Thermodesulfobacteriota</taxon>
        <taxon>Thermodesulfobacteria</taxon>
        <taxon>Thermodesulfobacteriales</taxon>
        <taxon>Thermodesulfobacteriaceae</taxon>
        <taxon>Thermosulfuriphilus</taxon>
    </lineage>
</organism>
<dbReference type="InterPro" id="IPR003811">
    <property type="entry name" value="G3P_acylTferase_PlsY"/>
</dbReference>
<comment type="catalytic activity">
    <reaction evidence="10">
        <text>an acyl phosphate + sn-glycerol 3-phosphate = a 1-acyl-sn-glycero-3-phosphate + phosphate</text>
        <dbReference type="Rhea" id="RHEA:34075"/>
        <dbReference type="ChEBI" id="CHEBI:43474"/>
        <dbReference type="ChEBI" id="CHEBI:57597"/>
        <dbReference type="ChEBI" id="CHEBI:57970"/>
        <dbReference type="ChEBI" id="CHEBI:59918"/>
        <dbReference type="EC" id="2.3.1.275"/>
    </reaction>
</comment>
<evidence type="ECO:0000256" key="8">
    <source>
        <dbReference type="ARBA" id="ARBA00023209"/>
    </source>
</evidence>
<evidence type="ECO:0000256" key="6">
    <source>
        <dbReference type="ARBA" id="ARBA00023098"/>
    </source>
</evidence>
<dbReference type="GO" id="GO:0043772">
    <property type="term" value="F:acyl-phosphate glycerol-3-phosphate acyltransferase activity"/>
    <property type="evidence" value="ECO:0007669"/>
    <property type="project" value="UniProtKB-UniRule"/>
</dbReference>
<keyword evidence="6 10" id="KW-0443">Lipid metabolism</keyword>
<dbReference type="KEGG" id="tav:G4V39_06545"/>
<keyword evidence="12" id="KW-1185">Reference proteome</keyword>
<dbReference type="EC" id="2.3.1.275" evidence="10"/>
<gene>
    <name evidence="10 11" type="primary">plsY</name>
    <name evidence="11" type="ORF">G4V39_06545</name>
</gene>
<keyword evidence="1 10" id="KW-1003">Cell membrane</keyword>
<evidence type="ECO:0000256" key="9">
    <source>
        <dbReference type="ARBA" id="ARBA00023264"/>
    </source>
</evidence>
<dbReference type="RefSeq" id="WP_166032158.1">
    <property type="nucleotide sequence ID" value="NZ_CP048877.1"/>
</dbReference>
<comment type="function">
    <text evidence="10">Catalyzes the transfer of an acyl group from acyl-phosphate (acyl-PO(4)) to glycerol-3-phosphate (G3P) to form lysophosphatidic acid (LPA). This enzyme utilizes acyl-phosphate as fatty acyl donor, but not acyl-CoA or acyl-ACP.</text>
</comment>
<reference evidence="11 12" key="1">
    <citation type="submission" date="2020-02" db="EMBL/GenBank/DDBJ databases">
        <title>Genome analysis of Thermosulfuriphilus ammonigenes ST65T, an anaerobic thermophilic chemolithoautotrophic bacterium isolated from a deep-sea hydrothermal vent.</title>
        <authorList>
            <person name="Slobodkina G."/>
            <person name="Allioux M."/>
            <person name="Merkel A."/>
            <person name="Alain K."/>
            <person name="Jebbar M."/>
            <person name="Slobodkin A."/>
        </authorList>
    </citation>
    <scope>NUCLEOTIDE SEQUENCE [LARGE SCALE GENOMIC DNA]</scope>
    <source>
        <strain evidence="11 12">ST65</strain>
    </source>
</reference>
<evidence type="ECO:0000256" key="5">
    <source>
        <dbReference type="ARBA" id="ARBA00022989"/>
    </source>
</evidence>
<dbReference type="UniPathway" id="UPA00085"/>
<dbReference type="GO" id="GO:0005886">
    <property type="term" value="C:plasma membrane"/>
    <property type="evidence" value="ECO:0007669"/>
    <property type="project" value="UniProtKB-SubCell"/>
</dbReference>
<keyword evidence="4 10" id="KW-0812">Transmembrane</keyword>
<dbReference type="EMBL" id="CP048877">
    <property type="protein sequence ID" value="QIJ71941.1"/>
    <property type="molecule type" value="Genomic_DNA"/>
</dbReference>
<keyword evidence="11" id="KW-0012">Acyltransferase</keyword>
<evidence type="ECO:0000313" key="11">
    <source>
        <dbReference type="EMBL" id="QIJ71941.1"/>
    </source>
</evidence>
<dbReference type="Pfam" id="PF02660">
    <property type="entry name" value="G3P_acyltransf"/>
    <property type="match status" value="1"/>
</dbReference>
<accession>A0A6G7PWP8</accession>
<comment type="similarity">
    <text evidence="10">Belongs to the PlsY family.</text>
</comment>
<dbReference type="SMART" id="SM01207">
    <property type="entry name" value="G3P_acyltransf"/>
    <property type="match status" value="1"/>
</dbReference>
<keyword evidence="9 10" id="KW-1208">Phospholipid metabolism</keyword>
<protein>
    <recommendedName>
        <fullName evidence="10">Glycerol-3-phosphate acyltransferase</fullName>
    </recommendedName>
    <alternativeName>
        <fullName evidence="10">Acyl-PO4 G3P acyltransferase</fullName>
    </alternativeName>
    <alternativeName>
        <fullName evidence="10">Acyl-phosphate--glycerol-3-phosphate acyltransferase</fullName>
    </alternativeName>
    <alternativeName>
        <fullName evidence="10">G3P acyltransferase</fullName>
        <shortName evidence="10">GPAT</shortName>
        <ecNumber evidence="10">2.3.1.275</ecNumber>
    </alternativeName>
    <alternativeName>
        <fullName evidence="10">Lysophosphatidic acid synthase</fullName>
        <shortName evidence="10">LPA synthase</shortName>
    </alternativeName>
</protein>
<evidence type="ECO:0000256" key="4">
    <source>
        <dbReference type="ARBA" id="ARBA00022692"/>
    </source>
</evidence>
<keyword evidence="3 10" id="KW-0808">Transferase</keyword>
<keyword evidence="2 10" id="KW-0444">Lipid biosynthesis</keyword>
<keyword evidence="5 10" id="KW-1133">Transmembrane helix</keyword>
<evidence type="ECO:0000256" key="2">
    <source>
        <dbReference type="ARBA" id="ARBA00022516"/>
    </source>
</evidence>
<dbReference type="HAMAP" id="MF_01043">
    <property type="entry name" value="PlsY"/>
    <property type="match status" value="1"/>
</dbReference>
<evidence type="ECO:0000256" key="10">
    <source>
        <dbReference type="HAMAP-Rule" id="MF_01043"/>
    </source>
</evidence>
<feature type="transmembrane region" description="Helical" evidence="10">
    <location>
        <begin position="12"/>
        <end position="32"/>
    </location>
</feature>
<name>A0A6G7PWP8_9BACT</name>
<feature type="transmembrane region" description="Helical" evidence="10">
    <location>
        <begin position="121"/>
        <end position="142"/>
    </location>
</feature>
<dbReference type="NCBIfam" id="TIGR00023">
    <property type="entry name" value="glycerol-3-phosphate 1-O-acyltransferase PlsY"/>
    <property type="match status" value="1"/>
</dbReference>
<comment type="subcellular location">
    <subcellularLocation>
        <location evidence="10">Cell membrane</location>
        <topology evidence="10">Multi-pass membrane protein</topology>
    </subcellularLocation>
</comment>
<feature type="transmembrane region" description="Helical" evidence="10">
    <location>
        <begin position="53"/>
        <end position="76"/>
    </location>
</feature>
<comment type="pathway">
    <text evidence="10">Lipid metabolism; phospholipid metabolism.</text>
</comment>
<dbReference type="PANTHER" id="PTHR30309">
    <property type="entry name" value="INNER MEMBRANE PROTEIN YGIH"/>
    <property type="match status" value="1"/>
</dbReference>
<evidence type="ECO:0000313" key="12">
    <source>
        <dbReference type="Proteomes" id="UP000502179"/>
    </source>
</evidence>
<dbReference type="GO" id="GO:0008654">
    <property type="term" value="P:phospholipid biosynthetic process"/>
    <property type="evidence" value="ECO:0007669"/>
    <property type="project" value="UniProtKB-UniRule"/>
</dbReference>
<dbReference type="AlphaFoldDB" id="A0A6G7PWP8"/>